<keyword evidence="5" id="KW-1185">Reference proteome</keyword>
<dbReference type="GO" id="GO:0003960">
    <property type="term" value="F:quinone reductase (NADPH) activity"/>
    <property type="evidence" value="ECO:0007669"/>
    <property type="project" value="UniProtKB-EC"/>
</dbReference>
<dbReference type="GO" id="GO:0070402">
    <property type="term" value="F:NADPH binding"/>
    <property type="evidence" value="ECO:0007669"/>
    <property type="project" value="TreeGrafter"/>
</dbReference>
<sequence length="349" mass="36638">MKTDEAASVAASSAPGGAQTMRAMLLGQATADAPGSLELVERPVPVPGAGEVLAQVGYAGCNFADTMMWRGTYPHPKGYPLVAGLEFAGRVAAIGAGVKGIAVGDRIAAFVEEAGVFADYCIVPVERVIPIPDSVPLTTAASLPTQALTAWHMLHTVATVRPGDKVLIHAIGGGVGLCLTQLAVAAGATVFGTIGTAGKESRALAVGATAVVNRSERDFVEAIATAAGGHVDKIYDSTGATILDRSFELIRPLGHIVSFGEAEGRPFPNLWERLVRKSLTFTRFHLGHIDFHSEAWTRGVAEVLGSIRKGELDIHVEQVFPLEDTQAMFERLESRQVSGKLLLSINPGV</sequence>
<dbReference type="GO" id="GO:0005829">
    <property type="term" value="C:cytosol"/>
    <property type="evidence" value="ECO:0007669"/>
    <property type="project" value="TreeGrafter"/>
</dbReference>
<comment type="caution">
    <text evidence="4">The sequence shown here is derived from an EMBL/GenBank/DDBJ whole genome shotgun (WGS) entry which is preliminary data.</text>
</comment>
<keyword evidence="2 4" id="KW-0560">Oxidoreductase</keyword>
<reference evidence="4 5" key="1">
    <citation type="submission" date="2020-08" db="EMBL/GenBank/DDBJ databases">
        <title>Genomic Encyclopedia of Type Strains, Phase IV (KMG-IV): sequencing the most valuable type-strain genomes for metagenomic binning, comparative biology and taxonomic classification.</title>
        <authorList>
            <person name="Goeker M."/>
        </authorList>
    </citation>
    <scope>NUCLEOTIDE SEQUENCE [LARGE SCALE GENOMIC DNA]</scope>
    <source>
        <strain evidence="4 5">DSM 101730</strain>
    </source>
</reference>
<dbReference type="PANTHER" id="PTHR48106:SF13">
    <property type="entry name" value="QUINONE OXIDOREDUCTASE-RELATED"/>
    <property type="match status" value="1"/>
</dbReference>
<name>A0A840SMX9_9RHOB</name>
<dbReference type="EC" id="1.6.5.5" evidence="4"/>
<dbReference type="RefSeq" id="WP_184148527.1">
    <property type="nucleotide sequence ID" value="NZ_JACHFM010000002.1"/>
</dbReference>
<keyword evidence="1" id="KW-0521">NADP</keyword>
<dbReference type="InterPro" id="IPR013149">
    <property type="entry name" value="ADH-like_C"/>
</dbReference>
<dbReference type="Pfam" id="PF08240">
    <property type="entry name" value="ADH_N"/>
    <property type="match status" value="1"/>
</dbReference>
<evidence type="ECO:0000256" key="1">
    <source>
        <dbReference type="ARBA" id="ARBA00022857"/>
    </source>
</evidence>
<evidence type="ECO:0000256" key="2">
    <source>
        <dbReference type="ARBA" id="ARBA00023002"/>
    </source>
</evidence>
<evidence type="ECO:0000313" key="4">
    <source>
        <dbReference type="EMBL" id="MBB5222110.1"/>
    </source>
</evidence>
<organism evidence="4 5">
    <name type="scientific">Amaricoccus macauensis</name>
    <dbReference type="NCBI Taxonomy" id="57001"/>
    <lineage>
        <taxon>Bacteria</taxon>
        <taxon>Pseudomonadati</taxon>
        <taxon>Pseudomonadota</taxon>
        <taxon>Alphaproteobacteria</taxon>
        <taxon>Rhodobacterales</taxon>
        <taxon>Paracoccaceae</taxon>
        <taxon>Amaricoccus</taxon>
    </lineage>
</organism>
<dbReference type="PANTHER" id="PTHR48106">
    <property type="entry name" value="QUINONE OXIDOREDUCTASE PIG3-RELATED"/>
    <property type="match status" value="1"/>
</dbReference>
<dbReference type="InterPro" id="IPR011032">
    <property type="entry name" value="GroES-like_sf"/>
</dbReference>
<evidence type="ECO:0000259" key="3">
    <source>
        <dbReference type="SMART" id="SM00829"/>
    </source>
</evidence>
<dbReference type="SUPFAM" id="SSF51735">
    <property type="entry name" value="NAD(P)-binding Rossmann-fold domains"/>
    <property type="match status" value="1"/>
</dbReference>
<dbReference type="InterPro" id="IPR013154">
    <property type="entry name" value="ADH-like_N"/>
</dbReference>
<dbReference type="InterPro" id="IPR036291">
    <property type="entry name" value="NAD(P)-bd_dom_sf"/>
</dbReference>
<dbReference type="SMART" id="SM00829">
    <property type="entry name" value="PKS_ER"/>
    <property type="match status" value="1"/>
</dbReference>
<dbReference type="SUPFAM" id="SSF50129">
    <property type="entry name" value="GroES-like"/>
    <property type="match status" value="1"/>
</dbReference>
<dbReference type="GO" id="GO:0035925">
    <property type="term" value="F:mRNA 3'-UTR AU-rich region binding"/>
    <property type="evidence" value="ECO:0007669"/>
    <property type="project" value="TreeGrafter"/>
</dbReference>
<dbReference type="Gene3D" id="3.90.180.10">
    <property type="entry name" value="Medium-chain alcohol dehydrogenases, catalytic domain"/>
    <property type="match status" value="1"/>
</dbReference>
<evidence type="ECO:0000313" key="5">
    <source>
        <dbReference type="Proteomes" id="UP000549457"/>
    </source>
</evidence>
<dbReference type="InterPro" id="IPR020843">
    <property type="entry name" value="ER"/>
</dbReference>
<dbReference type="Proteomes" id="UP000549457">
    <property type="component" value="Unassembled WGS sequence"/>
</dbReference>
<dbReference type="Pfam" id="PF00107">
    <property type="entry name" value="ADH_zinc_N"/>
    <property type="match status" value="1"/>
</dbReference>
<dbReference type="AlphaFoldDB" id="A0A840SMX9"/>
<dbReference type="Gene3D" id="3.40.50.720">
    <property type="entry name" value="NAD(P)-binding Rossmann-like Domain"/>
    <property type="match status" value="1"/>
</dbReference>
<proteinExistence type="predicted"/>
<protein>
    <submittedName>
        <fullName evidence="4">NADPH2:quinone reductase</fullName>
        <ecNumber evidence="4">1.6.5.5</ecNumber>
    </submittedName>
</protein>
<feature type="domain" description="Enoyl reductase (ER)" evidence="3">
    <location>
        <begin position="32"/>
        <end position="343"/>
    </location>
</feature>
<gene>
    <name evidence="4" type="ORF">HNP73_002046</name>
</gene>
<dbReference type="EMBL" id="JACHFM010000002">
    <property type="protein sequence ID" value="MBB5222110.1"/>
    <property type="molecule type" value="Genomic_DNA"/>
</dbReference>
<accession>A0A840SMX9</accession>